<feature type="compositionally biased region" description="Basic and acidic residues" evidence="1">
    <location>
        <begin position="424"/>
        <end position="435"/>
    </location>
</feature>
<feature type="region of interest" description="Disordered" evidence="1">
    <location>
        <begin position="93"/>
        <end position="118"/>
    </location>
</feature>
<gene>
    <name evidence="2" type="ORF">THAOC_16459</name>
</gene>
<feature type="compositionally biased region" description="Low complexity" evidence="1">
    <location>
        <begin position="41"/>
        <end position="55"/>
    </location>
</feature>
<organism evidence="2 3">
    <name type="scientific">Thalassiosira oceanica</name>
    <name type="common">Marine diatom</name>
    <dbReference type="NCBI Taxonomy" id="159749"/>
    <lineage>
        <taxon>Eukaryota</taxon>
        <taxon>Sar</taxon>
        <taxon>Stramenopiles</taxon>
        <taxon>Ochrophyta</taxon>
        <taxon>Bacillariophyta</taxon>
        <taxon>Coscinodiscophyceae</taxon>
        <taxon>Thalassiosirophycidae</taxon>
        <taxon>Thalassiosirales</taxon>
        <taxon>Thalassiosiraceae</taxon>
        <taxon>Thalassiosira</taxon>
    </lineage>
</organism>
<keyword evidence="3" id="KW-1185">Reference proteome</keyword>
<dbReference type="PANTHER" id="PTHR43941">
    <property type="entry name" value="STRUCTURAL MAINTENANCE OF CHROMOSOMES PROTEIN 2"/>
    <property type="match status" value="1"/>
</dbReference>
<dbReference type="OrthoDB" id="10679919at2759"/>
<feature type="compositionally biased region" description="Basic and acidic residues" evidence="1">
    <location>
        <begin position="455"/>
        <end position="471"/>
    </location>
</feature>
<dbReference type="GO" id="GO:0000796">
    <property type="term" value="C:condensin complex"/>
    <property type="evidence" value="ECO:0007669"/>
    <property type="project" value="TreeGrafter"/>
</dbReference>
<dbReference type="AlphaFoldDB" id="K0SXD7"/>
<dbReference type="GO" id="GO:0000793">
    <property type="term" value="C:condensed chromosome"/>
    <property type="evidence" value="ECO:0007669"/>
    <property type="project" value="TreeGrafter"/>
</dbReference>
<feature type="compositionally biased region" description="Low complexity" evidence="1">
    <location>
        <begin position="106"/>
        <end position="118"/>
    </location>
</feature>
<proteinExistence type="predicted"/>
<feature type="region of interest" description="Disordered" evidence="1">
    <location>
        <begin position="284"/>
        <end position="324"/>
    </location>
</feature>
<dbReference type="Proteomes" id="UP000266841">
    <property type="component" value="Unassembled WGS sequence"/>
</dbReference>
<accession>K0SXD7</accession>
<comment type="caution">
    <text evidence="2">The sequence shown here is derived from an EMBL/GenBank/DDBJ whole genome shotgun (WGS) entry which is preliminary data.</text>
</comment>
<dbReference type="OMA" id="SEHETMV"/>
<feature type="region of interest" description="Disordered" evidence="1">
    <location>
        <begin position="35"/>
        <end position="58"/>
    </location>
</feature>
<feature type="compositionally biased region" description="Basic and acidic residues" evidence="1">
    <location>
        <begin position="284"/>
        <end position="296"/>
    </location>
</feature>
<feature type="compositionally biased region" description="Low complexity" evidence="1">
    <location>
        <begin position="315"/>
        <end position="324"/>
    </location>
</feature>
<dbReference type="GO" id="GO:0007076">
    <property type="term" value="P:mitotic chromosome condensation"/>
    <property type="evidence" value="ECO:0007669"/>
    <property type="project" value="TreeGrafter"/>
</dbReference>
<sequence>MWASLKNDLKEFATGAAEETAAVADKVGIDISTSAAELEPSAGTTSSSTNRSSQSRVNDGSVMLANAALSMGQQGLRGLSSAASIIGGVVAPRVDEGTHDLDDRSSTPSDSFASSAAATIPTPIKSALAVDDGEDEEELGWGSDDDDIEVEELVEAGDSQGDRTVESKALPAENTAMGDLDKEVMRALQSKLDAVEKEREELQGQLRRQTGELVEIRAKLEEFSSDAEARETSVNADDAVEIEALRAEVKQLQQQLSEQMIHASKEKENAIAEADKDKEWLGEQIAAHKSENEELKLQNQTLQEAQQRRSGTSSQQDEQLQEYQQQIKDLTAELESLQANQSTGQKELMETKEQMALASTNHVEELSKQVEVTKQLEQALADIENTYQAALKEAESSKVKIRNLESEVQSLKADRSQEAELKMKLEQESQDKTVANDEGVVSRIPAPLVEVQSEETNKDDSKEDSGVKVEEIVDDLSDDWGDGEW</sequence>
<protein>
    <submittedName>
        <fullName evidence="2">Uncharacterized protein</fullName>
    </submittedName>
</protein>
<feature type="region of interest" description="Disordered" evidence="1">
    <location>
        <begin position="424"/>
        <end position="485"/>
    </location>
</feature>
<evidence type="ECO:0000313" key="2">
    <source>
        <dbReference type="EMBL" id="EJK62912.1"/>
    </source>
</evidence>
<dbReference type="GO" id="GO:0000785">
    <property type="term" value="C:chromatin"/>
    <property type="evidence" value="ECO:0007669"/>
    <property type="project" value="TreeGrafter"/>
</dbReference>
<dbReference type="PANTHER" id="PTHR43941:SF1">
    <property type="entry name" value="STRUCTURAL MAINTENANCE OF CHROMOSOMES PROTEIN 2"/>
    <property type="match status" value="1"/>
</dbReference>
<feature type="compositionally biased region" description="Acidic residues" evidence="1">
    <location>
        <begin position="472"/>
        <end position="485"/>
    </location>
</feature>
<feature type="compositionally biased region" description="Polar residues" evidence="1">
    <location>
        <begin position="297"/>
        <end position="314"/>
    </location>
</feature>
<dbReference type="eggNOG" id="ENOG502RWCP">
    <property type="taxonomic scope" value="Eukaryota"/>
</dbReference>
<name>K0SXD7_THAOC</name>
<dbReference type="GO" id="GO:0003682">
    <property type="term" value="F:chromatin binding"/>
    <property type="evidence" value="ECO:0007669"/>
    <property type="project" value="TreeGrafter"/>
</dbReference>
<feature type="compositionally biased region" description="Basic and acidic residues" evidence="1">
    <location>
        <begin position="93"/>
        <end position="105"/>
    </location>
</feature>
<evidence type="ECO:0000256" key="1">
    <source>
        <dbReference type="SAM" id="MobiDB-lite"/>
    </source>
</evidence>
<dbReference type="EMBL" id="AGNL01018543">
    <property type="protein sequence ID" value="EJK62912.1"/>
    <property type="molecule type" value="Genomic_DNA"/>
</dbReference>
<evidence type="ECO:0000313" key="3">
    <source>
        <dbReference type="Proteomes" id="UP000266841"/>
    </source>
</evidence>
<reference evidence="2 3" key="1">
    <citation type="journal article" date="2012" name="Genome Biol.">
        <title>Genome and low-iron response of an oceanic diatom adapted to chronic iron limitation.</title>
        <authorList>
            <person name="Lommer M."/>
            <person name="Specht M."/>
            <person name="Roy A.S."/>
            <person name="Kraemer L."/>
            <person name="Andreson R."/>
            <person name="Gutowska M.A."/>
            <person name="Wolf J."/>
            <person name="Bergner S.V."/>
            <person name="Schilhabel M.B."/>
            <person name="Klostermeier U.C."/>
            <person name="Beiko R.G."/>
            <person name="Rosenstiel P."/>
            <person name="Hippler M."/>
            <person name="Laroche J."/>
        </authorList>
    </citation>
    <scope>NUCLEOTIDE SEQUENCE [LARGE SCALE GENOMIC DNA]</scope>
    <source>
        <strain evidence="2 3">CCMP1005</strain>
    </source>
</reference>